<name>A0A328BQ99_9BACT</name>
<feature type="chain" id="PRO_5016337360" description="Pyrrolo-quinoline quinone repeat domain-containing protein" evidence="2">
    <location>
        <begin position="41"/>
        <end position="886"/>
    </location>
</feature>
<dbReference type="Proteomes" id="UP000248553">
    <property type="component" value="Unassembled WGS sequence"/>
</dbReference>
<dbReference type="AlphaFoldDB" id="A0A328BQ99"/>
<evidence type="ECO:0000313" key="5">
    <source>
        <dbReference type="Proteomes" id="UP000248553"/>
    </source>
</evidence>
<dbReference type="Gene3D" id="2.130.10.10">
    <property type="entry name" value="YVTN repeat-like/Quinoprotein amine dehydrogenase"/>
    <property type="match status" value="1"/>
</dbReference>
<dbReference type="Pfam" id="PF13360">
    <property type="entry name" value="PQQ_2"/>
    <property type="match status" value="1"/>
</dbReference>
<dbReference type="EMBL" id="QHKM01000001">
    <property type="protein sequence ID" value="RAK69450.1"/>
    <property type="molecule type" value="Genomic_DNA"/>
</dbReference>
<gene>
    <name evidence="4" type="ORF">DLM85_00860</name>
</gene>
<feature type="compositionally biased region" description="Low complexity" evidence="1">
    <location>
        <begin position="213"/>
        <end position="237"/>
    </location>
</feature>
<sequence>MGPAGHWPAGSEQPRWHRWLGSLRLAAAAGALLLATGAQAQDVIIKNDKSEISAKVIEITEDHIKYRLFDFLDGPLYNVRKTDVWMIIYEKGRREKFNVPEQTAAAPTTPAVAATPVSAPATAPAAAPAVAPASTMPAATPVAAGAEAPAAAATAPAAAVSAPAPTAPATATAQAAPAAQLAVAQERTAEPTPEAAPAVATAPVVAPAPAPAAEPAASPTAAPAAPAAETAAPETTPASPPPAAPPASPDVAAAGGAAPPASSAPAPTTATATDSPAAVAVGATEANEATAAPEQDPAPTPPVEAPPAPVVPARPRREPAVEVAAGQQVWARLGNGPAPVKYLNADGNILILKANFVMSLAKNTGKPLWLTKVERTKSAHLIGNGPLIQVVATSASSEYLQSYILNSETGKAVYSPPAAKQLENRIIDAAHLVVWEATDTGTRALLLDKVTGARLHELSIAPTWAKAARILPLPDGKVCVVSSYGVTALDPASGKLLYNLPLKRSAKVSELLPPTEPTFDVLETGTPGLVCVLKDGYLTGVNVRTGQLTGEKELPGAFVTYRDAGTDRLVIGKSGKKDKDLLLAVYDKRSCQELRAATVDIDNAGAMQPIGNDLFVVSGGSAVKLVDLATLQLKADKTFKTSGDNVQLFVNDRGIGLLSASCVEYFNPQGYAATGKTRYFDPAGRVKLKAGEDTYFWANGYLGRVNPKKGEESLLLKDKLPLKLLDNEAPQLELLDDGLAVVTAQSVTKVDFSGRIVYNQYFTPPVVVAGAIAGQAAAQAADAAAKAKIRAAKQSWFAAQQAFEAGSSEAVYSGPRTFHTELRHHIVLTKADKDELGRFKLLKINKTTGKVEGQVEVENRTPDYIFDPVDSVVYLFDVDSVRAYRI</sequence>
<dbReference type="PANTHER" id="PTHR48125:SF10">
    <property type="entry name" value="OS12G0136300 PROTEIN"/>
    <property type="match status" value="1"/>
</dbReference>
<dbReference type="SUPFAM" id="SSF50998">
    <property type="entry name" value="Quinoprotein alcohol dehydrogenase-like"/>
    <property type="match status" value="1"/>
</dbReference>
<reference evidence="5" key="1">
    <citation type="submission" date="2018-05" db="EMBL/GenBank/DDBJ databases">
        <authorList>
            <person name="Nie L."/>
        </authorList>
    </citation>
    <scope>NUCLEOTIDE SEQUENCE [LARGE SCALE GENOMIC DNA]</scope>
    <source>
        <strain evidence="5">NL</strain>
    </source>
</reference>
<evidence type="ECO:0000313" key="4">
    <source>
        <dbReference type="EMBL" id="RAK69450.1"/>
    </source>
</evidence>
<protein>
    <recommendedName>
        <fullName evidence="3">Pyrrolo-quinoline quinone repeat domain-containing protein</fullName>
    </recommendedName>
</protein>
<dbReference type="InterPro" id="IPR011047">
    <property type="entry name" value="Quinoprotein_ADH-like_sf"/>
</dbReference>
<feature type="region of interest" description="Disordered" evidence="1">
    <location>
        <begin position="181"/>
        <end position="319"/>
    </location>
</feature>
<evidence type="ECO:0000259" key="3">
    <source>
        <dbReference type="Pfam" id="PF13360"/>
    </source>
</evidence>
<keyword evidence="5" id="KW-1185">Reference proteome</keyword>
<feature type="compositionally biased region" description="Low complexity" evidence="1">
    <location>
        <begin position="249"/>
        <end position="292"/>
    </location>
</feature>
<feature type="domain" description="Pyrrolo-quinoline quinone repeat" evidence="3">
    <location>
        <begin position="357"/>
        <end position="507"/>
    </location>
</feature>
<dbReference type="PANTHER" id="PTHR48125">
    <property type="entry name" value="LP07818P1"/>
    <property type="match status" value="1"/>
</dbReference>
<accession>A0A328BQ99</accession>
<evidence type="ECO:0000256" key="1">
    <source>
        <dbReference type="SAM" id="MobiDB-lite"/>
    </source>
</evidence>
<keyword evidence="2" id="KW-0732">Signal</keyword>
<feature type="compositionally biased region" description="Low complexity" evidence="1">
    <location>
        <begin position="181"/>
        <end position="205"/>
    </location>
</feature>
<feature type="signal peptide" evidence="2">
    <location>
        <begin position="1"/>
        <end position="40"/>
    </location>
</feature>
<organism evidence="4 5">
    <name type="scientific">Hymenobacter edaphi</name>
    <dbReference type="NCBI Taxonomy" id="2211146"/>
    <lineage>
        <taxon>Bacteria</taxon>
        <taxon>Pseudomonadati</taxon>
        <taxon>Bacteroidota</taxon>
        <taxon>Cytophagia</taxon>
        <taxon>Cytophagales</taxon>
        <taxon>Hymenobacteraceae</taxon>
        <taxon>Hymenobacter</taxon>
    </lineage>
</organism>
<dbReference type="InterPro" id="IPR002372">
    <property type="entry name" value="PQQ_rpt_dom"/>
</dbReference>
<evidence type="ECO:0000256" key="2">
    <source>
        <dbReference type="SAM" id="SignalP"/>
    </source>
</evidence>
<feature type="compositionally biased region" description="Pro residues" evidence="1">
    <location>
        <begin position="238"/>
        <end position="248"/>
    </location>
</feature>
<feature type="compositionally biased region" description="Pro residues" evidence="1">
    <location>
        <begin position="296"/>
        <end position="312"/>
    </location>
</feature>
<comment type="caution">
    <text evidence="4">The sequence shown here is derived from an EMBL/GenBank/DDBJ whole genome shotgun (WGS) entry which is preliminary data.</text>
</comment>
<proteinExistence type="predicted"/>
<dbReference type="InterPro" id="IPR015943">
    <property type="entry name" value="WD40/YVTN_repeat-like_dom_sf"/>
</dbReference>